<evidence type="ECO:0000313" key="3">
    <source>
        <dbReference type="EMBL" id="MTJ05980.1"/>
    </source>
</evidence>
<evidence type="ECO:0000313" key="4">
    <source>
        <dbReference type="Proteomes" id="UP000483078"/>
    </source>
</evidence>
<dbReference type="Pfam" id="PF01381">
    <property type="entry name" value="HTH_3"/>
    <property type="match status" value="1"/>
</dbReference>
<dbReference type="CDD" id="cd02209">
    <property type="entry name" value="cupin_XRE_C"/>
    <property type="match status" value="1"/>
</dbReference>
<dbReference type="PANTHER" id="PTHR46797:SF1">
    <property type="entry name" value="METHYLPHOSPHONATE SYNTHASE"/>
    <property type="match status" value="1"/>
</dbReference>
<feature type="domain" description="HTH cro/C1-type" evidence="2">
    <location>
        <begin position="7"/>
        <end position="61"/>
    </location>
</feature>
<dbReference type="InterPro" id="IPR011051">
    <property type="entry name" value="RmlC_Cupin_sf"/>
</dbReference>
<organism evidence="3 4">
    <name type="scientific">Sediminimonas qiaohouensis</name>
    <dbReference type="NCBI Taxonomy" id="552061"/>
    <lineage>
        <taxon>Bacteria</taxon>
        <taxon>Pseudomonadati</taxon>
        <taxon>Pseudomonadota</taxon>
        <taxon>Alphaproteobacteria</taxon>
        <taxon>Rhodobacterales</taxon>
        <taxon>Roseobacteraceae</taxon>
        <taxon>Sediminimonas</taxon>
    </lineage>
</organism>
<dbReference type="InterPro" id="IPR013096">
    <property type="entry name" value="Cupin_2"/>
</dbReference>
<dbReference type="EMBL" id="VENJ01000031">
    <property type="protein sequence ID" value="MTJ05980.1"/>
    <property type="molecule type" value="Genomic_DNA"/>
</dbReference>
<dbReference type="SUPFAM" id="SSF47413">
    <property type="entry name" value="lambda repressor-like DNA-binding domains"/>
    <property type="match status" value="1"/>
</dbReference>
<dbReference type="InterPro" id="IPR050807">
    <property type="entry name" value="TransReg_Diox_bact_type"/>
</dbReference>
<dbReference type="InterPro" id="IPR014710">
    <property type="entry name" value="RmlC-like_jellyroll"/>
</dbReference>
<dbReference type="SMART" id="SM00530">
    <property type="entry name" value="HTH_XRE"/>
    <property type="match status" value="1"/>
</dbReference>
<proteinExistence type="predicted"/>
<gene>
    <name evidence="3" type="ORF">FH759_15035</name>
</gene>
<dbReference type="InterPro" id="IPR001387">
    <property type="entry name" value="Cro/C1-type_HTH"/>
</dbReference>
<accession>A0A7C9LR16</accession>
<dbReference type="CDD" id="cd00093">
    <property type="entry name" value="HTH_XRE"/>
    <property type="match status" value="1"/>
</dbReference>
<dbReference type="Gene3D" id="1.10.260.40">
    <property type="entry name" value="lambda repressor-like DNA-binding domains"/>
    <property type="match status" value="1"/>
</dbReference>
<dbReference type="Pfam" id="PF07883">
    <property type="entry name" value="Cupin_2"/>
    <property type="match status" value="1"/>
</dbReference>
<reference evidence="3 4" key="1">
    <citation type="submission" date="2019-06" db="EMBL/GenBank/DDBJ databases">
        <title>Enrichment of Autotrophic Halophilic Microorganisms from Red Sea Brine Pool Using Microbial Electrosynthesis System.</title>
        <authorList>
            <person name="Alqahtani M.F."/>
            <person name="Bajracharya S."/>
            <person name="Katuri K.P."/>
            <person name="Ali M."/>
            <person name="Saikaly P.E."/>
        </authorList>
    </citation>
    <scope>NUCLEOTIDE SEQUENCE [LARGE SCALE GENOMIC DNA]</scope>
    <source>
        <strain evidence="3">MES6</strain>
    </source>
</reference>
<dbReference type="PANTHER" id="PTHR46797">
    <property type="entry name" value="HTH-TYPE TRANSCRIPTIONAL REGULATOR"/>
    <property type="match status" value="1"/>
</dbReference>
<dbReference type="SUPFAM" id="SSF51182">
    <property type="entry name" value="RmlC-like cupins"/>
    <property type="match status" value="1"/>
</dbReference>
<protein>
    <submittedName>
        <fullName evidence="3">Helix-turn-helix transcriptional regulator</fullName>
    </submittedName>
</protein>
<keyword evidence="1" id="KW-0238">DNA-binding</keyword>
<dbReference type="GO" id="GO:0005829">
    <property type="term" value="C:cytosol"/>
    <property type="evidence" value="ECO:0007669"/>
    <property type="project" value="TreeGrafter"/>
</dbReference>
<evidence type="ECO:0000259" key="2">
    <source>
        <dbReference type="PROSITE" id="PS50943"/>
    </source>
</evidence>
<name>A0A7C9LR16_9RHOB</name>
<dbReference type="AlphaFoldDB" id="A0A7C9LR16"/>
<evidence type="ECO:0000256" key="1">
    <source>
        <dbReference type="ARBA" id="ARBA00023125"/>
    </source>
</evidence>
<comment type="caution">
    <text evidence="3">The sequence shown here is derived from an EMBL/GenBank/DDBJ whole genome shotgun (WGS) entry which is preliminary data.</text>
</comment>
<sequence length="183" mass="20529">MRVGAVVRRKRQQLGLTLSDMSAGCGLSSAMLSRIENGQNAASLEVLERISGALGVRLSFLMSEIDKPQGMAQLLKADEQPEVIRTGSRYGHNYRLLSYQRGASRLFEPFLIHLDRESDEFPRFQHPGTEFIYMLEGKMQYKFGDNSYLLEPGDAFTFSGEVVHGPEDVLTEAVKFITVIVHD</sequence>
<dbReference type="InterPro" id="IPR010982">
    <property type="entry name" value="Lambda_DNA-bd_dom_sf"/>
</dbReference>
<dbReference type="PROSITE" id="PS50943">
    <property type="entry name" value="HTH_CROC1"/>
    <property type="match status" value="1"/>
</dbReference>
<dbReference type="GO" id="GO:0003677">
    <property type="term" value="F:DNA binding"/>
    <property type="evidence" value="ECO:0007669"/>
    <property type="project" value="UniProtKB-KW"/>
</dbReference>
<dbReference type="GO" id="GO:0003700">
    <property type="term" value="F:DNA-binding transcription factor activity"/>
    <property type="evidence" value="ECO:0007669"/>
    <property type="project" value="TreeGrafter"/>
</dbReference>
<dbReference type="Proteomes" id="UP000483078">
    <property type="component" value="Unassembled WGS sequence"/>
</dbReference>
<dbReference type="Gene3D" id="2.60.120.10">
    <property type="entry name" value="Jelly Rolls"/>
    <property type="match status" value="1"/>
</dbReference>